<evidence type="ECO:0000313" key="3">
    <source>
        <dbReference type="Proteomes" id="UP001159042"/>
    </source>
</evidence>
<evidence type="ECO:0000313" key="2">
    <source>
        <dbReference type="EMBL" id="KAJ8924550.1"/>
    </source>
</evidence>
<protein>
    <recommendedName>
        <fullName evidence="4">DUF3496 domain-containing protein</fullName>
    </recommendedName>
</protein>
<dbReference type="EMBL" id="JANEYG010000002">
    <property type="protein sequence ID" value="KAJ8924550.1"/>
    <property type="molecule type" value="Genomic_DNA"/>
</dbReference>
<reference evidence="2 3" key="1">
    <citation type="journal article" date="2023" name="Insect Mol. Biol.">
        <title>Genome sequencing provides insights into the evolution of gene families encoding plant cell wall-degrading enzymes in longhorned beetles.</title>
        <authorList>
            <person name="Shin N.R."/>
            <person name="Okamura Y."/>
            <person name="Kirsch R."/>
            <person name="Pauchet Y."/>
        </authorList>
    </citation>
    <scope>NUCLEOTIDE SEQUENCE [LARGE SCALE GENOMIC DNA]</scope>
    <source>
        <strain evidence="2">EAD_L_NR</strain>
    </source>
</reference>
<feature type="coiled-coil region" evidence="1">
    <location>
        <begin position="47"/>
        <end position="74"/>
    </location>
</feature>
<organism evidence="2 3">
    <name type="scientific">Exocentrus adspersus</name>
    <dbReference type="NCBI Taxonomy" id="1586481"/>
    <lineage>
        <taxon>Eukaryota</taxon>
        <taxon>Metazoa</taxon>
        <taxon>Ecdysozoa</taxon>
        <taxon>Arthropoda</taxon>
        <taxon>Hexapoda</taxon>
        <taxon>Insecta</taxon>
        <taxon>Pterygota</taxon>
        <taxon>Neoptera</taxon>
        <taxon>Endopterygota</taxon>
        <taxon>Coleoptera</taxon>
        <taxon>Polyphaga</taxon>
        <taxon>Cucujiformia</taxon>
        <taxon>Chrysomeloidea</taxon>
        <taxon>Cerambycidae</taxon>
        <taxon>Lamiinae</taxon>
        <taxon>Acanthocinini</taxon>
        <taxon>Exocentrus</taxon>
    </lineage>
</organism>
<evidence type="ECO:0000256" key="1">
    <source>
        <dbReference type="SAM" id="Coils"/>
    </source>
</evidence>
<dbReference type="Proteomes" id="UP001159042">
    <property type="component" value="Unassembled WGS sequence"/>
</dbReference>
<dbReference type="AlphaFoldDB" id="A0AAV8WCY9"/>
<name>A0AAV8WCY9_9CUCU</name>
<comment type="caution">
    <text evidence="2">The sequence shown here is derived from an EMBL/GenBank/DDBJ whole genome shotgun (WGS) entry which is preliminary data.</text>
</comment>
<keyword evidence="1" id="KW-0175">Coiled coil</keyword>
<accession>A0AAV8WCY9</accession>
<sequence>VGTERNRCKRRVKYIISLVQALEYSIIESQQSDRDLLTAVRLNSLRNNSIEIKMQDLEKENNQLLNTLHLNHNQHNISRTGSDSSCSTMSMVHLQYKYEELLANHNGLLKILELRMSDLRKYQEENLKLKEEIEMLKAETESYKEQILKLSEKNKELKYRKNNKIMRLKNDRNTLAIIHNRLVKLLHRQCMEKNALLHNEIRNTSNSEKALLLQEIRRNSMLSYENFHLQQENEYLQSMLNLKKHNCSEIMSV</sequence>
<feature type="non-terminal residue" evidence="2">
    <location>
        <position position="1"/>
    </location>
</feature>
<gene>
    <name evidence="2" type="ORF">NQ315_000699</name>
</gene>
<feature type="coiled-coil region" evidence="1">
    <location>
        <begin position="112"/>
        <end position="160"/>
    </location>
</feature>
<proteinExistence type="predicted"/>
<keyword evidence="3" id="KW-1185">Reference proteome</keyword>
<evidence type="ECO:0008006" key="4">
    <source>
        <dbReference type="Google" id="ProtNLM"/>
    </source>
</evidence>